<feature type="coiled-coil region" evidence="6">
    <location>
        <begin position="221"/>
        <end position="272"/>
    </location>
</feature>
<dbReference type="SUPFAM" id="SSF82866">
    <property type="entry name" value="Multidrug efflux transporter AcrB transmembrane domain"/>
    <property type="match status" value="1"/>
</dbReference>
<keyword evidence="4 7" id="KW-1133">Transmembrane helix</keyword>
<evidence type="ECO:0000256" key="4">
    <source>
        <dbReference type="ARBA" id="ARBA00022989"/>
    </source>
</evidence>
<evidence type="ECO:0000256" key="2">
    <source>
        <dbReference type="ARBA" id="ARBA00022475"/>
    </source>
</evidence>
<dbReference type="AlphaFoldDB" id="A0A382PGC7"/>
<dbReference type="Pfam" id="PF03176">
    <property type="entry name" value="MMPL"/>
    <property type="match status" value="1"/>
</dbReference>
<feature type="non-terminal residue" evidence="9">
    <location>
        <position position="1"/>
    </location>
</feature>
<keyword evidence="6" id="KW-0175">Coiled coil</keyword>
<reference evidence="9" key="1">
    <citation type="submission" date="2018-05" db="EMBL/GenBank/DDBJ databases">
        <authorList>
            <person name="Lanie J.A."/>
            <person name="Ng W.-L."/>
            <person name="Kazmierczak K.M."/>
            <person name="Andrzejewski T.M."/>
            <person name="Davidsen T.M."/>
            <person name="Wayne K.J."/>
            <person name="Tettelin H."/>
            <person name="Glass J.I."/>
            <person name="Rusch D."/>
            <person name="Podicherti R."/>
            <person name="Tsui H.-C.T."/>
            <person name="Winkler M.E."/>
        </authorList>
    </citation>
    <scope>NUCLEOTIDE SEQUENCE</scope>
</reference>
<feature type="transmembrane region" description="Helical" evidence="7">
    <location>
        <begin position="6"/>
        <end position="23"/>
    </location>
</feature>
<evidence type="ECO:0000256" key="3">
    <source>
        <dbReference type="ARBA" id="ARBA00022692"/>
    </source>
</evidence>
<organism evidence="9">
    <name type="scientific">marine metagenome</name>
    <dbReference type="NCBI Taxonomy" id="408172"/>
    <lineage>
        <taxon>unclassified sequences</taxon>
        <taxon>metagenomes</taxon>
        <taxon>ecological metagenomes</taxon>
    </lineage>
</organism>
<protein>
    <recommendedName>
        <fullName evidence="8">SSD domain-containing protein</fullName>
    </recommendedName>
</protein>
<dbReference type="GO" id="GO:0005886">
    <property type="term" value="C:plasma membrane"/>
    <property type="evidence" value="ECO:0007669"/>
    <property type="project" value="UniProtKB-SubCell"/>
</dbReference>
<keyword evidence="2" id="KW-1003">Cell membrane</keyword>
<evidence type="ECO:0000256" key="6">
    <source>
        <dbReference type="SAM" id="Coils"/>
    </source>
</evidence>
<feature type="transmembrane region" description="Helical" evidence="7">
    <location>
        <begin position="131"/>
        <end position="149"/>
    </location>
</feature>
<comment type="subcellular location">
    <subcellularLocation>
        <location evidence="1">Cell membrane</location>
        <topology evidence="1">Multi-pass membrane protein</topology>
    </subcellularLocation>
</comment>
<dbReference type="PANTHER" id="PTHR33406:SF13">
    <property type="entry name" value="MEMBRANE PROTEIN YDFJ"/>
    <property type="match status" value="1"/>
</dbReference>
<feature type="transmembrane region" description="Helical" evidence="7">
    <location>
        <begin position="75"/>
        <end position="97"/>
    </location>
</feature>
<feature type="non-terminal residue" evidence="9">
    <location>
        <position position="345"/>
    </location>
</feature>
<dbReference type="EMBL" id="UINC01106391">
    <property type="protein sequence ID" value="SVC71022.1"/>
    <property type="molecule type" value="Genomic_DNA"/>
</dbReference>
<sequence>AMISVILVGLGIDFSLHIISGYTEKRNQGHDVKVSMQDTLQRFGPGIMTGGITTGLAFLTLMISETEGMQEMGIVGGSSIIVIMLATIIILPNMLIIRERILKNINKTIPIRDVSYPFLGGIAKFVARNRLVMSMFFILLTIFLFHRGTKMKVDYNILNLEPIGLKSIALQKDLIDAFDLSSDFIMITADSISDARNLADRAREMKTAGWVESISDYIPDSKGLEKQYRFLKDLRRNLKEREVRKQMSSHDMKMYEKEISRLEANIIELQDLAFLGGQDKVYDKAIKLVGEAGDSIPRGSLTKFINSINKELSRVELNYLQQEFSKAFKTTILGMANTQPLSLDN</sequence>
<dbReference type="InterPro" id="IPR050545">
    <property type="entry name" value="Mycobact_MmpL"/>
</dbReference>
<evidence type="ECO:0000259" key="8">
    <source>
        <dbReference type="PROSITE" id="PS50156"/>
    </source>
</evidence>
<name>A0A382PGC7_9ZZZZ</name>
<proteinExistence type="predicted"/>
<evidence type="ECO:0000313" key="9">
    <source>
        <dbReference type="EMBL" id="SVC71022.1"/>
    </source>
</evidence>
<evidence type="ECO:0000256" key="7">
    <source>
        <dbReference type="SAM" id="Phobius"/>
    </source>
</evidence>
<dbReference type="PANTHER" id="PTHR33406">
    <property type="entry name" value="MEMBRANE PROTEIN MJ1562-RELATED"/>
    <property type="match status" value="1"/>
</dbReference>
<dbReference type="Gene3D" id="1.20.1640.10">
    <property type="entry name" value="Multidrug efflux transporter AcrB transmembrane domain"/>
    <property type="match status" value="1"/>
</dbReference>
<dbReference type="PROSITE" id="PS50156">
    <property type="entry name" value="SSD"/>
    <property type="match status" value="1"/>
</dbReference>
<keyword evidence="5 7" id="KW-0472">Membrane</keyword>
<evidence type="ECO:0000256" key="5">
    <source>
        <dbReference type="ARBA" id="ARBA00023136"/>
    </source>
</evidence>
<evidence type="ECO:0000256" key="1">
    <source>
        <dbReference type="ARBA" id="ARBA00004651"/>
    </source>
</evidence>
<gene>
    <name evidence="9" type="ORF">METZ01_LOCUS323876</name>
</gene>
<feature type="domain" description="SSD" evidence="8">
    <location>
        <begin position="1"/>
        <end position="97"/>
    </location>
</feature>
<accession>A0A382PGC7</accession>
<dbReference type="InterPro" id="IPR000731">
    <property type="entry name" value="SSD"/>
</dbReference>
<dbReference type="InterPro" id="IPR004869">
    <property type="entry name" value="MMPL_dom"/>
</dbReference>
<keyword evidence="3 7" id="KW-0812">Transmembrane</keyword>
<feature type="transmembrane region" description="Helical" evidence="7">
    <location>
        <begin position="43"/>
        <end position="63"/>
    </location>
</feature>